<evidence type="ECO:0000256" key="1">
    <source>
        <dbReference type="ARBA" id="ARBA00004447"/>
    </source>
</evidence>
<protein>
    <recommendedName>
        <fullName evidence="17">Beta-galactoside alpha-2,6-sialyltransferase 1</fullName>
        <ecNumber evidence="16">2.4.3.1</ecNumber>
    </recommendedName>
    <alternativeName>
        <fullName evidence="20">CMP-N-acetylneuraminate-beta-galactosamide-alpha-2,6-sialyltransferase 1</fullName>
    </alternativeName>
    <alternativeName>
        <fullName evidence="19">ST6Gal I</fullName>
    </alternativeName>
    <alternativeName>
        <fullName evidence="18">Sialyltransferase 1</fullName>
    </alternativeName>
</protein>
<comment type="subcellular location">
    <subcellularLocation>
        <location evidence="1">Golgi apparatus</location>
        <location evidence="1">Golgi stack membrane</location>
        <topology evidence="1">Single-pass type II membrane protein</topology>
    </subcellularLocation>
    <subcellularLocation>
        <location evidence="2">Secreted</location>
    </subcellularLocation>
</comment>
<keyword evidence="9" id="KW-0735">Signal-anchor</keyword>
<evidence type="ECO:0000256" key="9">
    <source>
        <dbReference type="ARBA" id="ARBA00022968"/>
    </source>
</evidence>
<keyword evidence="22" id="KW-1185">Reference proteome</keyword>
<evidence type="ECO:0000256" key="15">
    <source>
        <dbReference type="ARBA" id="ARBA00034249"/>
    </source>
</evidence>
<keyword evidence="7" id="KW-0808">Transferase</keyword>
<keyword evidence="13" id="KW-1015">Disulfide bond</keyword>
<keyword evidence="6" id="KW-0328">Glycosyltransferase</keyword>
<sequence length="457" mass="52051">MSIKQSFWKCKGIRSFYWQDLAVGQKSRSMQLSVNMVYLQYLSTRHHGTLIMQFTAHKTHISRCFTLCSSWHVTISDFSSLMWPATPLFIIWCHLYPFPPNVPRILLHERTGTASEERQCFLLTFILTAASYTLFNLSRPAAGDFEGHGSRQEDAPPVDIRQAVRGRPRGWFGVRPRVRGRSGERSRKEIMCALKKQVPLSVVKLGDGPFSGDEWERSFPSKSLEETLGPLRSCAVVTSAGALLNSGLGPEIDSHDAVLRFNSATTDGYSVDVGNKTTLRLVNSKVVVKSWDAFSSSHLYQTGVLLVWDPAPYSRNLTDWYKKPDFDFFKSYQKYRQLHPDQPFYILSPSYHWNLWDVIQDNTVLNLVFNPPSTGMQGIALMMNLCEKVNVYEFLPSHRKTSLCHYYEKHKTYCTYGGYHPLTFEKSLVKRLNQGTSEDVLSLGRVTLSGLSQITCP</sequence>
<dbReference type="PANTHER" id="PTHR46059">
    <property type="entry name" value="BETA-GALACTOSIDE ALPHA-2,6-SIALYLTRANSFERASE"/>
    <property type="match status" value="1"/>
</dbReference>
<keyword evidence="5" id="KW-0964">Secreted</keyword>
<dbReference type="GO" id="GO:0005576">
    <property type="term" value="C:extracellular region"/>
    <property type="evidence" value="ECO:0007669"/>
    <property type="project" value="UniProtKB-SubCell"/>
</dbReference>
<comment type="pathway">
    <text evidence="3">Protein modification; protein glycosylation.</text>
</comment>
<evidence type="ECO:0000256" key="17">
    <source>
        <dbReference type="ARBA" id="ARBA00069321"/>
    </source>
</evidence>
<dbReference type="GeneTree" id="ENSGT00940000157053"/>
<name>A0AAY4DGU5_9TELE</name>
<keyword evidence="12" id="KW-0472">Membrane</keyword>
<evidence type="ECO:0000256" key="5">
    <source>
        <dbReference type="ARBA" id="ARBA00022525"/>
    </source>
</evidence>
<evidence type="ECO:0000256" key="20">
    <source>
        <dbReference type="ARBA" id="ARBA00080062"/>
    </source>
</evidence>
<dbReference type="GO" id="GO:0018279">
    <property type="term" value="P:protein N-linked glycosylation via asparagine"/>
    <property type="evidence" value="ECO:0007669"/>
    <property type="project" value="TreeGrafter"/>
</dbReference>
<reference evidence="21" key="3">
    <citation type="submission" date="2025-09" db="UniProtKB">
        <authorList>
            <consortium name="Ensembl"/>
        </authorList>
    </citation>
    <scope>IDENTIFICATION</scope>
</reference>
<evidence type="ECO:0000313" key="21">
    <source>
        <dbReference type="Ensembl" id="ENSDCDP00010044653.1"/>
    </source>
</evidence>
<proteinExistence type="inferred from homology"/>
<evidence type="ECO:0000256" key="11">
    <source>
        <dbReference type="ARBA" id="ARBA00023034"/>
    </source>
</evidence>
<reference evidence="21 22" key="1">
    <citation type="submission" date="2020-06" db="EMBL/GenBank/DDBJ databases">
        <authorList>
            <consortium name="Wellcome Sanger Institute Data Sharing"/>
        </authorList>
    </citation>
    <scope>NUCLEOTIDE SEQUENCE [LARGE SCALE GENOMIC DNA]</scope>
</reference>
<dbReference type="EC" id="2.4.3.1" evidence="16"/>
<evidence type="ECO:0000256" key="14">
    <source>
        <dbReference type="ARBA" id="ARBA00023180"/>
    </source>
</evidence>
<gene>
    <name evidence="21" type="primary">LOC114799712</name>
</gene>
<keyword evidence="8" id="KW-0812">Transmembrane</keyword>
<evidence type="ECO:0000256" key="2">
    <source>
        <dbReference type="ARBA" id="ARBA00004613"/>
    </source>
</evidence>
<evidence type="ECO:0000256" key="3">
    <source>
        <dbReference type="ARBA" id="ARBA00004922"/>
    </source>
</evidence>
<dbReference type="FunFam" id="3.90.1480.20:FF:000012">
    <property type="entry name" value="ST6 beta-galactoside alpha-2,6-sialyltransferase 1"/>
    <property type="match status" value="1"/>
</dbReference>
<evidence type="ECO:0000256" key="6">
    <source>
        <dbReference type="ARBA" id="ARBA00022676"/>
    </source>
</evidence>
<dbReference type="PANTHER" id="PTHR46059:SF2">
    <property type="entry name" value="BETA-GALACTOSIDE ALPHA-2,6-SIALYLTRANSFERASE 1"/>
    <property type="match status" value="1"/>
</dbReference>
<dbReference type="GO" id="GO:0097503">
    <property type="term" value="P:sialylation"/>
    <property type="evidence" value="ECO:0007669"/>
    <property type="project" value="TreeGrafter"/>
</dbReference>
<dbReference type="Ensembl" id="ENSDCDT00010054760.1">
    <property type="protein sequence ID" value="ENSDCDP00010044653.1"/>
    <property type="gene ID" value="ENSDCDG00010027604.1"/>
</dbReference>
<dbReference type="GO" id="GO:0003835">
    <property type="term" value="F:beta-galactoside alpha-2,6-sialyltransferase activity"/>
    <property type="evidence" value="ECO:0007669"/>
    <property type="project" value="UniProtKB-EC"/>
</dbReference>
<evidence type="ECO:0000313" key="22">
    <source>
        <dbReference type="Proteomes" id="UP000694580"/>
    </source>
</evidence>
<evidence type="ECO:0000256" key="7">
    <source>
        <dbReference type="ARBA" id="ARBA00022679"/>
    </source>
</evidence>
<evidence type="ECO:0000256" key="8">
    <source>
        <dbReference type="ARBA" id="ARBA00022692"/>
    </source>
</evidence>
<evidence type="ECO:0000256" key="10">
    <source>
        <dbReference type="ARBA" id="ARBA00022989"/>
    </source>
</evidence>
<accession>A0AAY4DGU5</accession>
<comment type="similarity">
    <text evidence="4">Belongs to the glycosyltransferase 29 family.</text>
</comment>
<dbReference type="AlphaFoldDB" id="A0AAY4DGU5"/>
<evidence type="ECO:0000256" key="18">
    <source>
        <dbReference type="ARBA" id="ARBA00076526"/>
    </source>
</evidence>
<dbReference type="Proteomes" id="UP000694580">
    <property type="component" value="Chromosome 11"/>
</dbReference>
<reference evidence="21" key="2">
    <citation type="submission" date="2025-08" db="UniProtKB">
        <authorList>
            <consortium name="Ensembl"/>
        </authorList>
    </citation>
    <scope>IDENTIFICATION</scope>
</reference>
<dbReference type="Gene3D" id="3.90.1480.20">
    <property type="entry name" value="Glycosyl transferase family 29"/>
    <property type="match status" value="1"/>
</dbReference>
<evidence type="ECO:0000256" key="12">
    <source>
        <dbReference type="ARBA" id="ARBA00023136"/>
    </source>
</evidence>
<dbReference type="InterPro" id="IPR038578">
    <property type="entry name" value="GT29-like_sf"/>
</dbReference>
<keyword evidence="11" id="KW-0333">Golgi apparatus</keyword>
<keyword evidence="14" id="KW-0325">Glycoprotein</keyword>
<comment type="catalytic activity">
    <reaction evidence="15">
        <text>a beta-D-galactoside + CMP-N-acetyl-beta-neuraminate = an N-acetyl-alpha-neuraminyl-(2-&gt;6)-beta-D-galactosyl derivative + CMP + H(+)</text>
        <dbReference type="Rhea" id="RHEA:52104"/>
        <dbReference type="ChEBI" id="CHEBI:15378"/>
        <dbReference type="ChEBI" id="CHEBI:28034"/>
        <dbReference type="ChEBI" id="CHEBI:57812"/>
        <dbReference type="ChEBI" id="CHEBI:60377"/>
        <dbReference type="ChEBI" id="CHEBI:136398"/>
        <dbReference type="EC" id="2.4.3.1"/>
    </reaction>
</comment>
<organism evidence="21 22">
    <name type="scientific">Denticeps clupeoides</name>
    <name type="common">denticle herring</name>
    <dbReference type="NCBI Taxonomy" id="299321"/>
    <lineage>
        <taxon>Eukaryota</taxon>
        <taxon>Metazoa</taxon>
        <taxon>Chordata</taxon>
        <taxon>Craniata</taxon>
        <taxon>Vertebrata</taxon>
        <taxon>Euteleostomi</taxon>
        <taxon>Actinopterygii</taxon>
        <taxon>Neopterygii</taxon>
        <taxon>Teleostei</taxon>
        <taxon>Clupei</taxon>
        <taxon>Clupeiformes</taxon>
        <taxon>Denticipitoidei</taxon>
        <taxon>Denticipitidae</taxon>
        <taxon>Denticeps</taxon>
    </lineage>
</organism>
<evidence type="ECO:0000256" key="19">
    <source>
        <dbReference type="ARBA" id="ARBA00076676"/>
    </source>
</evidence>
<evidence type="ECO:0000256" key="16">
    <source>
        <dbReference type="ARBA" id="ARBA00034329"/>
    </source>
</evidence>
<evidence type="ECO:0000256" key="4">
    <source>
        <dbReference type="ARBA" id="ARBA00006003"/>
    </source>
</evidence>
<keyword evidence="10" id="KW-1133">Transmembrane helix</keyword>
<evidence type="ECO:0000256" key="13">
    <source>
        <dbReference type="ARBA" id="ARBA00023157"/>
    </source>
</evidence>
<dbReference type="Pfam" id="PF00777">
    <property type="entry name" value="Glyco_transf_29"/>
    <property type="match status" value="1"/>
</dbReference>
<dbReference type="InterPro" id="IPR001675">
    <property type="entry name" value="Glyco_trans_29"/>
</dbReference>
<dbReference type="GO" id="GO:0032580">
    <property type="term" value="C:Golgi cisterna membrane"/>
    <property type="evidence" value="ECO:0007669"/>
    <property type="project" value="UniProtKB-SubCell"/>
</dbReference>